<dbReference type="EMBL" id="SZYD01000009">
    <property type="protein sequence ID" value="KAD5317566.1"/>
    <property type="molecule type" value="Genomic_DNA"/>
</dbReference>
<organism evidence="2 3">
    <name type="scientific">Mikania micrantha</name>
    <name type="common">bitter vine</name>
    <dbReference type="NCBI Taxonomy" id="192012"/>
    <lineage>
        <taxon>Eukaryota</taxon>
        <taxon>Viridiplantae</taxon>
        <taxon>Streptophyta</taxon>
        <taxon>Embryophyta</taxon>
        <taxon>Tracheophyta</taxon>
        <taxon>Spermatophyta</taxon>
        <taxon>Magnoliopsida</taxon>
        <taxon>eudicotyledons</taxon>
        <taxon>Gunneridae</taxon>
        <taxon>Pentapetalae</taxon>
        <taxon>asterids</taxon>
        <taxon>campanulids</taxon>
        <taxon>Asterales</taxon>
        <taxon>Asteraceae</taxon>
        <taxon>Asteroideae</taxon>
        <taxon>Heliantheae alliance</taxon>
        <taxon>Eupatorieae</taxon>
        <taxon>Mikania</taxon>
    </lineage>
</organism>
<name>A0A5N6NS34_9ASTR</name>
<comment type="caution">
    <text evidence="2">The sequence shown here is derived from an EMBL/GenBank/DDBJ whole genome shotgun (WGS) entry which is preliminary data.</text>
</comment>
<evidence type="ECO:0000313" key="3">
    <source>
        <dbReference type="Proteomes" id="UP000326396"/>
    </source>
</evidence>
<evidence type="ECO:0000313" key="2">
    <source>
        <dbReference type="EMBL" id="KAD5317566.1"/>
    </source>
</evidence>
<sequence length="197" mass="22010">MTGDRATNSQVSMRPMGIQSGRGKSDALKSDYIPPTAAPPIVPLHLLLSHHHPPLSPSTIDHRRSHLPPRRWRSNEEEETAIEPNPPSWSPSKSNQTRDGGDLRSNWSPSKSKTYPCSPLISDRPPPPRVRRITSPIEIEDPCGSRSWMVAADRTHHLGFASGVEAGGGGWRQWRSWLRRGRRLGNETGRGLKRFGR</sequence>
<protein>
    <submittedName>
        <fullName evidence="2">Uncharacterized protein</fullName>
    </submittedName>
</protein>
<feature type="compositionally biased region" description="Basic residues" evidence="1">
    <location>
        <begin position="63"/>
        <end position="72"/>
    </location>
</feature>
<gene>
    <name evidence="2" type="ORF">E3N88_17512</name>
</gene>
<reference evidence="2 3" key="1">
    <citation type="submission" date="2019-05" db="EMBL/GenBank/DDBJ databases">
        <title>Mikania micrantha, genome provides insights into the molecular mechanism of rapid growth.</title>
        <authorList>
            <person name="Liu B."/>
        </authorList>
    </citation>
    <scope>NUCLEOTIDE SEQUENCE [LARGE SCALE GENOMIC DNA]</scope>
    <source>
        <strain evidence="2">NLD-2019</strain>
        <tissue evidence="2">Leaf</tissue>
    </source>
</reference>
<feature type="compositionally biased region" description="Polar residues" evidence="1">
    <location>
        <begin position="105"/>
        <end position="115"/>
    </location>
</feature>
<proteinExistence type="predicted"/>
<dbReference type="Proteomes" id="UP000326396">
    <property type="component" value="Linkage Group LG17"/>
</dbReference>
<feature type="region of interest" description="Disordered" evidence="1">
    <location>
        <begin position="53"/>
        <end position="129"/>
    </location>
</feature>
<feature type="region of interest" description="Disordered" evidence="1">
    <location>
        <begin position="1"/>
        <end position="39"/>
    </location>
</feature>
<evidence type="ECO:0000256" key="1">
    <source>
        <dbReference type="SAM" id="MobiDB-lite"/>
    </source>
</evidence>
<keyword evidence="3" id="KW-1185">Reference proteome</keyword>
<accession>A0A5N6NS34</accession>
<dbReference type="AlphaFoldDB" id="A0A5N6NS34"/>
<feature type="compositionally biased region" description="Polar residues" evidence="1">
    <location>
        <begin position="1"/>
        <end position="12"/>
    </location>
</feature>